<dbReference type="Proteomes" id="UP000284605">
    <property type="component" value="Unassembled WGS sequence"/>
</dbReference>
<evidence type="ECO:0000313" key="2">
    <source>
        <dbReference type="Proteomes" id="UP000284605"/>
    </source>
</evidence>
<proteinExistence type="predicted"/>
<dbReference type="InterPro" id="IPR008651">
    <property type="entry name" value="Uncharacterised_HicB"/>
</dbReference>
<name>A0A418WJ14_9PROT</name>
<dbReference type="GO" id="GO:0006355">
    <property type="term" value="P:regulation of DNA-templated transcription"/>
    <property type="evidence" value="ECO:0007669"/>
    <property type="project" value="InterPro"/>
</dbReference>
<evidence type="ECO:0000313" key="1">
    <source>
        <dbReference type="EMBL" id="RJF90018.1"/>
    </source>
</evidence>
<organism evidence="1 2">
    <name type="scientific">Oleomonas cavernae</name>
    <dbReference type="NCBI Taxonomy" id="2320859"/>
    <lineage>
        <taxon>Bacteria</taxon>
        <taxon>Pseudomonadati</taxon>
        <taxon>Pseudomonadota</taxon>
        <taxon>Alphaproteobacteria</taxon>
        <taxon>Acetobacterales</taxon>
        <taxon>Acetobacteraceae</taxon>
        <taxon>Oleomonas</taxon>
    </lineage>
</organism>
<reference evidence="1 2" key="1">
    <citation type="submission" date="2018-09" db="EMBL/GenBank/DDBJ databases">
        <authorList>
            <person name="Zhu H."/>
        </authorList>
    </citation>
    <scope>NUCLEOTIDE SEQUENCE [LARGE SCALE GENOMIC DNA]</scope>
    <source>
        <strain evidence="1 2">K1W22B-8</strain>
    </source>
</reference>
<dbReference type="SUPFAM" id="SSF47598">
    <property type="entry name" value="Ribbon-helix-helix"/>
    <property type="match status" value="1"/>
</dbReference>
<gene>
    <name evidence="1" type="ORF">D3874_15220</name>
</gene>
<accession>A0A418WJ14</accession>
<dbReference type="RefSeq" id="WP_119782315.1">
    <property type="nucleotide sequence ID" value="NZ_QYUK01000011.1"/>
</dbReference>
<sequence length="80" mass="8725">MATLTIRLPDDQHARLKAMAERRGLSLNKLVEEWSTRGIAEFDVETRFMALAARGDKAAGLALLDRLDAHFAPGSSTSKG</sequence>
<dbReference type="AlphaFoldDB" id="A0A418WJ14"/>
<dbReference type="Pfam" id="PF05534">
    <property type="entry name" value="HicB"/>
    <property type="match status" value="1"/>
</dbReference>
<dbReference type="EMBL" id="QYUK01000011">
    <property type="protein sequence ID" value="RJF90018.1"/>
    <property type="molecule type" value="Genomic_DNA"/>
</dbReference>
<dbReference type="OrthoDB" id="598413at2"/>
<dbReference type="CDD" id="cd21631">
    <property type="entry name" value="RHH_CopG_NikR-like"/>
    <property type="match status" value="1"/>
</dbReference>
<dbReference type="InterPro" id="IPR010985">
    <property type="entry name" value="Ribbon_hlx_hlx"/>
</dbReference>
<protein>
    <submittedName>
        <fullName evidence="1">Toxin-antitoxin system HicB family antitoxin</fullName>
    </submittedName>
</protein>
<keyword evidence="2" id="KW-1185">Reference proteome</keyword>
<comment type="caution">
    <text evidence="1">The sequence shown here is derived from an EMBL/GenBank/DDBJ whole genome shotgun (WGS) entry which is preliminary data.</text>
</comment>